<dbReference type="CDD" id="cd05829">
    <property type="entry name" value="Sortase_F"/>
    <property type="match status" value="1"/>
</dbReference>
<comment type="caution">
    <text evidence="3">The sequence shown here is derived from an EMBL/GenBank/DDBJ whole genome shotgun (WGS) entry which is preliminary data.</text>
</comment>
<evidence type="ECO:0000256" key="1">
    <source>
        <dbReference type="ARBA" id="ARBA00022801"/>
    </source>
</evidence>
<sequence length="246" mass="25808">MPAGRSPSPDTDPAPPDPTGSATSRRIRRVAMATFWSAIAMMVLAVTLSGGEDAASGGNGAPRAASAERHALGENESHAPARDRATSPDSRPVGKHLPRARPLRLLIPKVSVNAPFTDLAIGPAGRLEPPPADNTNLVGWYADGVSPGEPGTSIIAGHVDTATSAAVFANLGGLAKGDRFQVVRSDGRSASFEVDSVETFDKDNFPSDRVYADTPRAQVRLITCAGDYDRQVKDYTANLVVFAHLV</sequence>
<dbReference type="Proteomes" id="UP001596263">
    <property type="component" value="Unassembled WGS sequence"/>
</dbReference>
<dbReference type="Gene3D" id="2.40.260.10">
    <property type="entry name" value="Sortase"/>
    <property type="match status" value="1"/>
</dbReference>
<dbReference type="SUPFAM" id="SSF63817">
    <property type="entry name" value="Sortase"/>
    <property type="match status" value="1"/>
</dbReference>
<feature type="region of interest" description="Disordered" evidence="2">
    <location>
        <begin position="1"/>
        <end position="26"/>
    </location>
</feature>
<organism evidence="3 4">
    <name type="scientific">Streptomyces coerulescens</name>
    <dbReference type="NCBI Taxonomy" id="29304"/>
    <lineage>
        <taxon>Bacteria</taxon>
        <taxon>Bacillati</taxon>
        <taxon>Actinomycetota</taxon>
        <taxon>Actinomycetes</taxon>
        <taxon>Kitasatosporales</taxon>
        <taxon>Streptomycetaceae</taxon>
        <taxon>Streptomyces</taxon>
    </lineage>
</organism>
<dbReference type="InterPro" id="IPR042001">
    <property type="entry name" value="Sortase_F"/>
</dbReference>
<dbReference type="InterPro" id="IPR023365">
    <property type="entry name" value="Sortase_dom-sf"/>
</dbReference>
<proteinExistence type="predicted"/>
<dbReference type="EMBL" id="JBHSKM010000024">
    <property type="protein sequence ID" value="MFC5218414.1"/>
    <property type="molecule type" value="Genomic_DNA"/>
</dbReference>
<evidence type="ECO:0000256" key="2">
    <source>
        <dbReference type="SAM" id="MobiDB-lite"/>
    </source>
</evidence>
<accession>A0ABW0CS29</accession>
<evidence type="ECO:0000313" key="3">
    <source>
        <dbReference type="EMBL" id="MFC5218414.1"/>
    </source>
</evidence>
<evidence type="ECO:0000313" key="4">
    <source>
        <dbReference type="Proteomes" id="UP001596263"/>
    </source>
</evidence>
<feature type="region of interest" description="Disordered" evidence="2">
    <location>
        <begin position="53"/>
        <end position="97"/>
    </location>
</feature>
<keyword evidence="4" id="KW-1185">Reference proteome</keyword>
<gene>
    <name evidence="3" type="ORF">ACFPQ9_31690</name>
</gene>
<reference evidence="4" key="1">
    <citation type="journal article" date="2019" name="Int. J. Syst. Evol. Microbiol.">
        <title>The Global Catalogue of Microorganisms (GCM) 10K type strain sequencing project: providing services to taxonomists for standard genome sequencing and annotation.</title>
        <authorList>
            <consortium name="The Broad Institute Genomics Platform"/>
            <consortium name="The Broad Institute Genome Sequencing Center for Infectious Disease"/>
            <person name="Wu L."/>
            <person name="Ma J."/>
        </authorList>
    </citation>
    <scope>NUCLEOTIDE SEQUENCE [LARGE SCALE GENOMIC DNA]</scope>
    <source>
        <strain evidence="4">KCTC 42586</strain>
    </source>
</reference>
<name>A0ABW0CS29_STRCD</name>
<dbReference type="NCBIfam" id="NF033748">
    <property type="entry name" value="class_F_sortase"/>
    <property type="match status" value="1"/>
</dbReference>
<dbReference type="InterPro" id="IPR005754">
    <property type="entry name" value="Sortase"/>
</dbReference>
<feature type="compositionally biased region" description="Basic and acidic residues" evidence="2">
    <location>
        <begin position="66"/>
        <end position="86"/>
    </location>
</feature>
<protein>
    <submittedName>
        <fullName evidence="3">Class F sortase</fullName>
    </submittedName>
</protein>
<dbReference type="RefSeq" id="WP_380861117.1">
    <property type="nucleotide sequence ID" value="NZ_JBHSKM010000024.1"/>
</dbReference>
<keyword evidence="1" id="KW-0378">Hydrolase</keyword>
<dbReference type="Pfam" id="PF04203">
    <property type="entry name" value="Sortase"/>
    <property type="match status" value="1"/>
</dbReference>